<dbReference type="CDD" id="cd20071">
    <property type="entry name" value="SET_SMYD"/>
    <property type="match status" value="1"/>
</dbReference>
<dbReference type="Pfam" id="PF00856">
    <property type="entry name" value="SET"/>
    <property type="match status" value="1"/>
</dbReference>
<dbReference type="SMART" id="SM00317">
    <property type="entry name" value="SET"/>
    <property type="match status" value="1"/>
</dbReference>
<keyword evidence="3" id="KW-1185">Reference proteome</keyword>
<dbReference type="InterPro" id="IPR053185">
    <property type="entry name" value="SET_domain_protein"/>
</dbReference>
<dbReference type="PROSITE" id="PS50280">
    <property type="entry name" value="SET"/>
    <property type="match status" value="1"/>
</dbReference>
<dbReference type="PANTHER" id="PTHR47332">
    <property type="entry name" value="SET DOMAIN-CONTAINING PROTEIN 5"/>
    <property type="match status" value="1"/>
</dbReference>
<evidence type="ECO:0000313" key="3">
    <source>
        <dbReference type="Proteomes" id="UP000664132"/>
    </source>
</evidence>
<dbReference type="SUPFAM" id="SSF82199">
    <property type="entry name" value="SET domain"/>
    <property type="match status" value="1"/>
</dbReference>
<evidence type="ECO:0000259" key="1">
    <source>
        <dbReference type="PROSITE" id="PS50280"/>
    </source>
</evidence>
<dbReference type="EMBL" id="JAFJYH010000147">
    <property type="protein sequence ID" value="KAG4417718.1"/>
    <property type="molecule type" value="Genomic_DNA"/>
</dbReference>
<gene>
    <name evidence="2" type="ORF">IFR04_009157</name>
</gene>
<dbReference type="Gene3D" id="1.25.40.10">
    <property type="entry name" value="Tetratricopeptide repeat domain"/>
    <property type="match status" value="1"/>
</dbReference>
<reference evidence="2" key="1">
    <citation type="submission" date="2021-02" db="EMBL/GenBank/DDBJ databases">
        <title>Genome sequence Cadophora malorum strain M34.</title>
        <authorList>
            <person name="Stefanovic E."/>
            <person name="Vu D."/>
            <person name="Scully C."/>
            <person name="Dijksterhuis J."/>
            <person name="Roader J."/>
            <person name="Houbraken J."/>
        </authorList>
    </citation>
    <scope>NUCLEOTIDE SEQUENCE</scope>
    <source>
        <strain evidence="2">M34</strain>
    </source>
</reference>
<dbReference type="PANTHER" id="PTHR47332:SF4">
    <property type="entry name" value="SET DOMAIN-CONTAINING PROTEIN 5"/>
    <property type="match status" value="1"/>
</dbReference>
<dbReference type="InterPro" id="IPR011990">
    <property type="entry name" value="TPR-like_helical_dom_sf"/>
</dbReference>
<name>A0A8H7W9K7_9HELO</name>
<accession>A0A8H7W9K7</accession>
<proteinExistence type="predicted"/>
<dbReference type="AlphaFoldDB" id="A0A8H7W9K7"/>
<organism evidence="2 3">
    <name type="scientific">Cadophora malorum</name>
    <dbReference type="NCBI Taxonomy" id="108018"/>
    <lineage>
        <taxon>Eukaryota</taxon>
        <taxon>Fungi</taxon>
        <taxon>Dikarya</taxon>
        <taxon>Ascomycota</taxon>
        <taxon>Pezizomycotina</taxon>
        <taxon>Leotiomycetes</taxon>
        <taxon>Helotiales</taxon>
        <taxon>Ploettnerulaceae</taxon>
        <taxon>Cadophora</taxon>
    </lineage>
</organism>
<dbReference type="Gene3D" id="2.170.270.10">
    <property type="entry name" value="SET domain"/>
    <property type="match status" value="1"/>
</dbReference>
<feature type="domain" description="SET" evidence="1">
    <location>
        <begin position="1"/>
        <end position="178"/>
    </location>
</feature>
<dbReference type="Proteomes" id="UP000664132">
    <property type="component" value="Unassembled WGS sequence"/>
</dbReference>
<dbReference type="InterPro" id="IPR001214">
    <property type="entry name" value="SET_dom"/>
</dbReference>
<comment type="caution">
    <text evidence="2">The sequence shown here is derived from an EMBL/GenBank/DDBJ whole genome shotgun (WGS) entry which is preliminary data.</text>
</comment>
<protein>
    <recommendedName>
        <fullName evidence="1">SET domain-containing protein</fullName>
    </recommendedName>
</protein>
<sequence length="324" mass="35890">MIDVRSAGAKGLGVFAKKLIPRGTRIFSERPLLTIHGHDASTLYPAVKLLSTKDRDAFMALSSFRDRETGFMRWSVVLAHTAQNTISSLLGGLVGKKAFSPPNKRNSLNDHVEALSIFRSNSFNISPRLGTSLFPKIARLNHSCLPNAQGNFNEPLGRFNVHATRDIEADEEVSLNYLPETGALRNVRVDKLSRGYGFDCVCPACDMDGKRGKDGEEKRLAMNEVLKAFVERPMTGDAADKEAEIETMKAFIDLYERQGIAGKELSNLYLKASEISIGLQNFKDGLRYAAQAAKLDRDTFGEDHPDYKQSLEIVAKCTTLMVQD</sequence>
<dbReference type="OrthoDB" id="265717at2759"/>
<evidence type="ECO:0000313" key="2">
    <source>
        <dbReference type="EMBL" id="KAG4417718.1"/>
    </source>
</evidence>
<dbReference type="InterPro" id="IPR046341">
    <property type="entry name" value="SET_dom_sf"/>
</dbReference>